<dbReference type="VEuPathDB" id="FungiDB:HMPREF1541_00704"/>
<dbReference type="Proteomes" id="UP000030752">
    <property type="component" value="Unassembled WGS sequence"/>
</dbReference>
<evidence type="ECO:0000259" key="1">
    <source>
        <dbReference type="PROSITE" id="PS51184"/>
    </source>
</evidence>
<dbReference type="InterPro" id="IPR041667">
    <property type="entry name" value="Cupin_8"/>
</dbReference>
<dbReference type="EMBL" id="KB822711">
    <property type="protein sequence ID" value="ETN46519.1"/>
    <property type="molecule type" value="Genomic_DNA"/>
</dbReference>
<organism evidence="2 3">
    <name type="scientific">Cyphellophora europaea (strain CBS 101466)</name>
    <name type="common">Phialophora europaea</name>
    <dbReference type="NCBI Taxonomy" id="1220924"/>
    <lineage>
        <taxon>Eukaryota</taxon>
        <taxon>Fungi</taxon>
        <taxon>Dikarya</taxon>
        <taxon>Ascomycota</taxon>
        <taxon>Pezizomycotina</taxon>
        <taxon>Eurotiomycetes</taxon>
        <taxon>Chaetothyriomycetidae</taxon>
        <taxon>Chaetothyriales</taxon>
        <taxon>Cyphellophoraceae</taxon>
        <taxon>Cyphellophora</taxon>
    </lineage>
</organism>
<name>W2SF51_CYPE1</name>
<dbReference type="GeneID" id="19968043"/>
<dbReference type="AlphaFoldDB" id="W2SF51"/>
<proteinExistence type="predicted"/>
<dbReference type="Gene3D" id="2.60.120.650">
    <property type="entry name" value="Cupin"/>
    <property type="match status" value="1"/>
</dbReference>
<dbReference type="PROSITE" id="PS51184">
    <property type="entry name" value="JMJC"/>
    <property type="match status" value="1"/>
</dbReference>
<dbReference type="eggNOG" id="KOG2132">
    <property type="taxonomic scope" value="Eukaryota"/>
</dbReference>
<dbReference type="InterPro" id="IPR003347">
    <property type="entry name" value="JmjC_dom"/>
</dbReference>
<dbReference type="Pfam" id="PF13621">
    <property type="entry name" value="Cupin_8"/>
    <property type="match status" value="1"/>
</dbReference>
<dbReference type="STRING" id="1220924.W2SF51"/>
<evidence type="ECO:0000313" key="3">
    <source>
        <dbReference type="Proteomes" id="UP000030752"/>
    </source>
</evidence>
<accession>W2SF51</accession>
<protein>
    <recommendedName>
        <fullName evidence="1">JmjC domain-containing protein</fullName>
    </recommendedName>
</protein>
<keyword evidence="3" id="KW-1185">Reference proteome</keyword>
<dbReference type="PANTHER" id="PTHR12461:SF105">
    <property type="entry name" value="HYPOXIA-INDUCIBLE FACTOR 1-ALPHA INHIBITOR"/>
    <property type="match status" value="1"/>
</dbReference>
<dbReference type="SUPFAM" id="SSF51197">
    <property type="entry name" value="Clavaminate synthase-like"/>
    <property type="match status" value="1"/>
</dbReference>
<sequence length="296" mass="31777">MAKAGEISLSPGMGAIPRFVQTESVERPSCSTAGIRVALIGLLTPSMEFDLSGTDSIPETSELRADFWSQYEDVLVPLELSAVALDGTSSASFHRAQAPLKLLLAYLSTPPSSHSTPQPRGQSIYLAQCPLPSLPSSLLAAVPTPEIVLQAGKGDVYDSSLWLGRPPTNTPLHRDPNPNFFIQLAGQKKVRLLPPEVGDAIFERIQEAVQAHSGGRAIRGEEMMVGPERQLLDAGVWAEAVPADGDIAGDISKAVEMYGQEAELSLGDALFIPKGWWHSVRGVGQGITASVNWWFR</sequence>
<dbReference type="PANTHER" id="PTHR12461">
    <property type="entry name" value="HYPOXIA-INDUCIBLE FACTOR 1 ALPHA INHIBITOR-RELATED"/>
    <property type="match status" value="1"/>
</dbReference>
<feature type="domain" description="JmjC" evidence="1">
    <location>
        <begin position="131"/>
        <end position="296"/>
    </location>
</feature>
<evidence type="ECO:0000313" key="2">
    <source>
        <dbReference type="EMBL" id="ETN46519.1"/>
    </source>
</evidence>
<dbReference type="HOGENOM" id="CLU_054409_0_0_1"/>
<dbReference type="OrthoDB" id="263283at2759"/>
<dbReference type="RefSeq" id="XP_008711231.1">
    <property type="nucleotide sequence ID" value="XM_008713009.1"/>
</dbReference>
<dbReference type="InParanoid" id="W2SF51"/>
<reference evidence="2 3" key="1">
    <citation type="submission" date="2013-03" db="EMBL/GenBank/DDBJ databases">
        <title>The Genome Sequence of Phialophora europaea CBS 101466.</title>
        <authorList>
            <consortium name="The Broad Institute Genomics Platform"/>
            <person name="Cuomo C."/>
            <person name="de Hoog S."/>
            <person name="Gorbushina A."/>
            <person name="Walker B."/>
            <person name="Young S.K."/>
            <person name="Zeng Q."/>
            <person name="Gargeya S."/>
            <person name="Fitzgerald M."/>
            <person name="Haas B."/>
            <person name="Abouelleil A."/>
            <person name="Allen A.W."/>
            <person name="Alvarado L."/>
            <person name="Arachchi H.M."/>
            <person name="Berlin A.M."/>
            <person name="Chapman S.B."/>
            <person name="Gainer-Dewar J."/>
            <person name="Goldberg J."/>
            <person name="Griggs A."/>
            <person name="Gujja S."/>
            <person name="Hansen M."/>
            <person name="Howarth C."/>
            <person name="Imamovic A."/>
            <person name="Ireland A."/>
            <person name="Larimer J."/>
            <person name="McCowan C."/>
            <person name="Murphy C."/>
            <person name="Pearson M."/>
            <person name="Poon T.W."/>
            <person name="Priest M."/>
            <person name="Roberts A."/>
            <person name="Saif S."/>
            <person name="Shea T."/>
            <person name="Sisk P."/>
            <person name="Sykes S."/>
            <person name="Wortman J."/>
            <person name="Nusbaum C."/>
            <person name="Birren B."/>
        </authorList>
    </citation>
    <scope>NUCLEOTIDE SEQUENCE [LARGE SCALE GENOMIC DNA]</scope>
    <source>
        <strain evidence="2 3">CBS 101466</strain>
    </source>
</reference>
<gene>
    <name evidence="2" type="ORF">HMPREF1541_00704</name>
</gene>